<dbReference type="GO" id="GO:0005886">
    <property type="term" value="C:plasma membrane"/>
    <property type="evidence" value="ECO:0007669"/>
    <property type="project" value="UniProtKB-SubCell"/>
</dbReference>
<feature type="transmembrane region" description="Helical" evidence="5">
    <location>
        <begin position="262"/>
        <end position="283"/>
    </location>
</feature>
<evidence type="ECO:0000313" key="9">
    <source>
        <dbReference type="Proteomes" id="UP000639396"/>
    </source>
</evidence>
<feature type="transmembrane region" description="Helical" evidence="5">
    <location>
        <begin position="127"/>
        <end position="143"/>
    </location>
</feature>
<accession>A0A927CBL9</accession>
<gene>
    <name evidence="5" type="primary">nuoN</name>
    <name evidence="8" type="ORF">IDH45_16540</name>
</gene>
<keyword evidence="4 5" id="KW-0472">Membrane</keyword>
<keyword evidence="9" id="KW-1185">Reference proteome</keyword>
<comment type="similarity">
    <text evidence="5">Belongs to the complex I subunit 2 family.</text>
</comment>
<evidence type="ECO:0000256" key="1">
    <source>
        <dbReference type="ARBA" id="ARBA00004651"/>
    </source>
</evidence>
<protein>
    <recommendedName>
        <fullName evidence="5">NADH-quinone oxidoreductase subunit N</fullName>
        <ecNumber evidence="5">7.1.1.-</ecNumber>
    </recommendedName>
    <alternativeName>
        <fullName evidence="5">NADH dehydrogenase I subunit N</fullName>
    </alternativeName>
    <alternativeName>
        <fullName evidence="5">NDH-1 subunit N</fullName>
    </alternativeName>
</protein>
<keyword evidence="2 5" id="KW-0812">Transmembrane</keyword>
<sequence>MDQLQRLTAGDLVHLAPELTLVISAIVLSLLDLFMPRSFNRTVLGWLALVSVGISAVFVLGDISALNRIDDATGLVLPTEPVSLLGGSWRVDDYANLFKLLFLGGTALILFMSIGNVKEDEIPHKGEFYYLFLPATIGAMVMASSGDLITLFVGLELLSITSYVLVGMRKKSFSSNEAAFKYVVMGGISSAVILYGMSFLYGMSGSTNLAEINRALSANYAAFEPLIYVSFFLLLAGFGFKIAAAPFHMWAPDVYQGSPTPVTAYLAVVSKAAGFAITFRVLYSVFGLGGLISQQIHTDAFTATMVVAAAAMIFGNFIALRQKNMKRLLAYSGIANAGYLLVPIGTQFGMVHFSNFSEMFFYLIAYLFMNIGAIAVYMIVSDSSKSEDISAFAGLYYRAPATAVAMVVLILSLAGLPVTGGFFGKLYIMLGTLQLQHYWLAAIMIGTSVISFYYYFSIIRQMFLRSGEVEAEIKSSPTAQITVWICVAATLLTGFFPHVVLRYIETIFSVPIDLFIS</sequence>
<feature type="transmembrane region" description="Helical" evidence="5">
    <location>
        <begin position="12"/>
        <end position="31"/>
    </location>
</feature>
<feature type="transmembrane region" description="Helical" evidence="5">
    <location>
        <begin position="180"/>
        <end position="201"/>
    </location>
</feature>
<feature type="domain" description="NADH:quinone oxidoreductase/Mrp antiporter transmembrane" evidence="7">
    <location>
        <begin position="145"/>
        <end position="451"/>
    </location>
</feature>
<comment type="subcellular location">
    <subcellularLocation>
        <location evidence="1 5">Cell membrane</location>
        <topology evidence="1 5">Multi-pass membrane protein</topology>
    </subcellularLocation>
    <subcellularLocation>
        <location evidence="6">Membrane</location>
        <topology evidence="6">Multi-pass membrane protein</topology>
    </subcellularLocation>
</comment>
<dbReference type="EMBL" id="JACXJA010000021">
    <property type="protein sequence ID" value="MBD2863602.1"/>
    <property type="molecule type" value="Genomic_DNA"/>
</dbReference>
<keyword evidence="5" id="KW-1003">Cell membrane</keyword>
<dbReference type="EC" id="7.1.1.-" evidence="5"/>
<name>A0A927CBL9_9BACL</name>
<evidence type="ECO:0000256" key="3">
    <source>
        <dbReference type="ARBA" id="ARBA00022989"/>
    </source>
</evidence>
<feature type="transmembrane region" description="Helical" evidence="5">
    <location>
        <begin position="226"/>
        <end position="250"/>
    </location>
</feature>
<dbReference type="InterPro" id="IPR010096">
    <property type="entry name" value="NADH-Q_OxRdtase_suN/2"/>
</dbReference>
<reference evidence="8" key="1">
    <citation type="submission" date="2020-09" db="EMBL/GenBank/DDBJ databases">
        <title>A novel bacterium of genus Paenibacillus, isolated from South China Sea.</title>
        <authorList>
            <person name="Huang H."/>
            <person name="Mo K."/>
            <person name="Hu Y."/>
        </authorList>
    </citation>
    <scope>NUCLEOTIDE SEQUENCE</scope>
    <source>
        <strain evidence="8">IB182363</strain>
    </source>
</reference>
<keyword evidence="3 5" id="KW-1133">Transmembrane helix</keyword>
<dbReference type="NCBIfam" id="TIGR01770">
    <property type="entry name" value="NDH_I_N"/>
    <property type="match status" value="1"/>
</dbReference>
<evidence type="ECO:0000313" key="8">
    <source>
        <dbReference type="EMBL" id="MBD2863602.1"/>
    </source>
</evidence>
<evidence type="ECO:0000259" key="7">
    <source>
        <dbReference type="Pfam" id="PF00361"/>
    </source>
</evidence>
<dbReference type="Pfam" id="PF00361">
    <property type="entry name" value="Proton_antipo_M"/>
    <property type="match status" value="1"/>
</dbReference>
<feature type="transmembrane region" description="Helical" evidence="5">
    <location>
        <begin position="43"/>
        <end position="61"/>
    </location>
</feature>
<dbReference type="RefSeq" id="WP_190929235.1">
    <property type="nucleotide sequence ID" value="NZ_JACXJA010000021.1"/>
</dbReference>
<dbReference type="GO" id="GO:0048038">
    <property type="term" value="F:quinone binding"/>
    <property type="evidence" value="ECO:0007669"/>
    <property type="project" value="UniProtKB-KW"/>
</dbReference>
<evidence type="ECO:0000256" key="6">
    <source>
        <dbReference type="RuleBase" id="RU000320"/>
    </source>
</evidence>
<evidence type="ECO:0000256" key="4">
    <source>
        <dbReference type="ARBA" id="ARBA00023136"/>
    </source>
</evidence>
<evidence type="ECO:0000256" key="2">
    <source>
        <dbReference type="ARBA" id="ARBA00022692"/>
    </source>
</evidence>
<dbReference type="GO" id="GO:0042773">
    <property type="term" value="P:ATP synthesis coupled electron transport"/>
    <property type="evidence" value="ECO:0007669"/>
    <property type="project" value="InterPro"/>
</dbReference>
<comment type="function">
    <text evidence="5">NDH-1 shuttles electrons from NADH, via FMN and iron-sulfur (Fe-S) centers, to quinones in the respiratory chain. The immediate electron acceptor for the enzyme in this species is believed to be a menaquinone. Couples the redox reaction to proton translocation (for every two electrons transferred, four hydrogen ions are translocated across the cytoplasmic membrane), and thus conserves the redox energy in a proton gradient.</text>
</comment>
<comment type="catalytic activity">
    <reaction evidence="5">
        <text>a quinone + NADH + 5 H(+)(in) = a quinol + NAD(+) + 4 H(+)(out)</text>
        <dbReference type="Rhea" id="RHEA:57888"/>
        <dbReference type="ChEBI" id="CHEBI:15378"/>
        <dbReference type="ChEBI" id="CHEBI:24646"/>
        <dbReference type="ChEBI" id="CHEBI:57540"/>
        <dbReference type="ChEBI" id="CHEBI:57945"/>
        <dbReference type="ChEBI" id="CHEBI:132124"/>
    </reaction>
</comment>
<dbReference type="Proteomes" id="UP000639396">
    <property type="component" value="Unassembled WGS sequence"/>
</dbReference>
<feature type="transmembrane region" description="Helical" evidence="5">
    <location>
        <begin position="436"/>
        <end position="456"/>
    </location>
</feature>
<dbReference type="GO" id="GO:0050136">
    <property type="term" value="F:NADH dehydrogenase (quinone) (non-electrogenic) activity"/>
    <property type="evidence" value="ECO:0007669"/>
    <property type="project" value="UniProtKB-UniRule"/>
</dbReference>
<keyword evidence="5" id="KW-0813">Transport</keyword>
<dbReference type="PANTHER" id="PTHR22773">
    <property type="entry name" value="NADH DEHYDROGENASE"/>
    <property type="match status" value="1"/>
</dbReference>
<feature type="transmembrane region" description="Helical" evidence="5">
    <location>
        <begin position="303"/>
        <end position="321"/>
    </location>
</feature>
<feature type="transmembrane region" description="Helical" evidence="5">
    <location>
        <begin position="328"/>
        <end position="353"/>
    </location>
</feature>
<dbReference type="HAMAP" id="MF_00445">
    <property type="entry name" value="NDH1_NuoN_1"/>
    <property type="match status" value="1"/>
</dbReference>
<feature type="transmembrane region" description="Helical" evidence="5">
    <location>
        <begin position="149"/>
        <end position="168"/>
    </location>
</feature>
<feature type="transmembrane region" description="Helical" evidence="5">
    <location>
        <begin position="481"/>
        <end position="504"/>
    </location>
</feature>
<dbReference type="AlphaFoldDB" id="A0A927CBL9"/>
<feature type="transmembrane region" description="Helical" evidence="5">
    <location>
        <begin position="401"/>
        <end position="424"/>
    </location>
</feature>
<evidence type="ECO:0000256" key="5">
    <source>
        <dbReference type="HAMAP-Rule" id="MF_00445"/>
    </source>
</evidence>
<feature type="transmembrane region" description="Helical" evidence="5">
    <location>
        <begin position="94"/>
        <end position="115"/>
    </location>
</feature>
<keyword evidence="5" id="KW-0520">NAD</keyword>
<dbReference type="GO" id="GO:0008137">
    <property type="term" value="F:NADH dehydrogenase (ubiquinone) activity"/>
    <property type="evidence" value="ECO:0007669"/>
    <property type="project" value="InterPro"/>
</dbReference>
<comment type="subunit">
    <text evidence="5">NDH-1 is composed of 14 different subunits. Subunits NuoA, H, J, K, L, M, N constitute the membrane sector of the complex.</text>
</comment>
<dbReference type="InterPro" id="IPR001750">
    <property type="entry name" value="ND/Mrp_TM"/>
</dbReference>
<proteinExistence type="inferred from homology"/>
<keyword evidence="5" id="KW-0874">Quinone</keyword>
<comment type="caution">
    <text evidence="8">The sequence shown here is derived from an EMBL/GenBank/DDBJ whole genome shotgun (WGS) entry which is preliminary data.</text>
</comment>
<organism evidence="8 9">
    <name type="scientific">Paenibacillus oceani</name>
    <dbReference type="NCBI Taxonomy" id="2772510"/>
    <lineage>
        <taxon>Bacteria</taxon>
        <taxon>Bacillati</taxon>
        <taxon>Bacillota</taxon>
        <taxon>Bacilli</taxon>
        <taxon>Bacillales</taxon>
        <taxon>Paenibacillaceae</taxon>
        <taxon>Paenibacillus</taxon>
    </lineage>
</organism>
<feature type="transmembrane region" description="Helical" evidence="5">
    <location>
        <begin position="359"/>
        <end position="380"/>
    </location>
</feature>
<keyword evidence="5" id="KW-1278">Translocase</keyword>